<name>A0ABW5XS88_9SPHI</name>
<protein>
    <submittedName>
        <fullName evidence="1">Uncharacterized protein</fullName>
    </submittedName>
</protein>
<evidence type="ECO:0000313" key="2">
    <source>
        <dbReference type="Proteomes" id="UP001597601"/>
    </source>
</evidence>
<gene>
    <name evidence="1" type="ORF">ACFSYC_16080</name>
</gene>
<evidence type="ECO:0000313" key="1">
    <source>
        <dbReference type="EMBL" id="MFD2866216.1"/>
    </source>
</evidence>
<proteinExistence type="predicted"/>
<dbReference type="Proteomes" id="UP001597601">
    <property type="component" value="Unassembled WGS sequence"/>
</dbReference>
<keyword evidence="2" id="KW-1185">Reference proteome</keyword>
<accession>A0ABW5XS88</accession>
<comment type="caution">
    <text evidence="1">The sequence shown here is derived from an EMBL/GenBank/DDBJ whole genome shotgun (WGS) entry which is preliminary data.</text>
</comment>
<dbReference type="EMBL" id="JBHUON010000022">
    <property type="protein sequence ID" value="MFD2866216.1"/>
    <property type="molecule type" value="Genomic_DNA"/>
</dbReference>
<reference evidence="2" key="1">
    <citation type="journal article" date="2019" name="Int. J. Syst. Evol. Microbiol.">
        <title>The Global Catalogue of Microorganisms (GCM) 10K type strain sequencing project: providing services to taxonomists for standard genome sequencing and annotation.</title>
        <authorList>
            <consortium name="The Broad Institute Genomics Platform"/>
            <consortium name="The Broad Institute Genome Sequencing Center for Infectious Disease"/>
            <person name="Wu L."/>
            <person name="Ma J."/>
        </authorList>
    </citation>
    <scope>NUCLEOTIDE SEQUENCE [LARGE SCALE GENOMIC DNA]</scope>
    <source>
        <strain evidence="2">KCTC 52232</strain>
    </source>
</reference>
<dbReference type="RefSeq" id="WP_377129655.1">
    <property type="nucleotide sequence ID" value="NZ_JBHUHN010000001.1"/>
</dbReference>
<organism evidence="1 2">
    <name type="scientific">Mucilaginibacter antarcticus</name>
    <dbReference type="NCBI Taxonomy" id="1855725"/>
    <lineage>
        <taxon>Bacteria</taxon>
        <taxon>Pseudomonadati</taxon>
        <taxon>Bacteroidota</taxon>
        <taxon>Sphingobacteriia</taxon>
        <taxon>Sphingobacteriales</taxon>
        <taxon>Sphingobacteriaceae</taxon>
        <taxon>Mucilaginibacter</taxon>
    </lineage>
</organism>
<sequence>MNTRRIRLARKLAINCIEDAQQLNIQPHFEAIAKHLASLGTNCRADKDHSMETPLPSINHFVNKRYRESLYRSLKGVLLVKNVIGQGAFGIERVEIKLKSFQASLGLLEFNIMAITEHLELVDIYGEFALLKRSKSKDKLLKLDAVKLSDTLMLLPAKV</sequence>